<dbReference type="GO" id="GO:0005886">
    <property type="term" value="C:plasma membrane"/>
    <property type="evidence" value="ECO:0000318"/>
    <property type="project" value="GO_Central"/>
</dbReference>
<evidence type="ECO:0000256" key="2">
    <source>
        <dbReference type="ARBA" id="ARBA00022448"/>
    </source>
</evidence>
<feature type="signal peptide" evidence="12">
    <location>
        <begin position="1"/>
        <end position="22"/>
    </location>
</feature>
<feature type="chain" id="PRO_5012474523" description="Phytocyanin domain-containing protein" evidence="12">
    <location>
        <begin position="23"/>
        <end position="168"/>
    </location>
</feature>
<name>A0A2C9WKU5_MANES</name>
<evidence type="ECO:0000313" key="15">
    <source>
        <dbReference type="Proteomes" id="UP000091857"/>
    </source>
</evidence>
<keyword evidence="5 12" id="KW-0732">Signal</keyword>
<keyword evidence="7" id="KW-1133">Transmembrane helix</keyword>
<keyword evidence="11" id="KW-0325">Glycoprotein</keyword>
<feature type="domain" description="Phytocyanin" evidence="13">
    <location>
        <begin position="23"/>
        <end position="123"/>
    </location>
</feature>
<organism evidence="14 15">
    <name type="scientific">Manihot esculenta</name>
    <name type="common">Cassava</name>
    <name type="synonym">Jatropha manihot</name>
    <dbReference type="NCBI Taxonomy" id="3983"/>
    <lineage>
        <taxon>Eukaryota</taxon>
        <taxon>Viridiplantae</taxon>
        <taxon>Streptophyta</taxon>
        <taxon>Embryophyta</taxon>
        <taxon>Tracheophyta</taxon>
        <taxon>Spermatophyta</taxon>
        <taxon>Magnoliopsida</taxon>
        <taxon>eudicotyledons</taxon>
        <taxon>Gunneridae</taxon>
        <taxon>Pentapetalae</taxon>
        <taxon>rosids</taxon>
        <taxon>fabids</taxon>
        <taxon>Malpighiales</taxon>
        <taxon>Euphorbiaceae</taxon>
        <taxon>Crotonoideae</taxon>
        <taxon>Manihoteae</taxon>
        <taxon>Manihot</taxon>
    </lineage>
</organism>
<evidence type="ECO:0000259" key="13">
    <source>
        <dbReference type="PROSITE" id="PS51485"/>
    </source>
</evidence>
<evidence type="ECO:0000256" key="1">
    <source>
        <dbReference type="ARBA" id="ARBA00004479"/>
    </source>
</evidence>
<keyword evidence="3" id="KW-0812">Transmembrane</keyword>
<dbReference type="PANTHER" id="PTHR33021">
    <property type="entry name" value="BLUE COPPER PROTEIN"/>
    <property type="match status" value="1"/>
</dbReference>
<evidence type="ECO:0000256" key="8">
    <source>
        <dbReference type="ARBA" id="ARBA00023008"/>
    </source>
</evidence>
<dbReference type="Proteomes" id="UP000091857">
    <property type="component" value="Chromosome 1"/>
</dbReference>
<dbReference type="PANTHER" id="PTHR33021:SF553">
    <property type="entry name" value="PHYTOCYANIN DOMAIN-CONTAINING PROTEIN"/>
    <property type="match status" value="1"/>
</dbReference>
<dbReference type="InterPro" id="IPR039391">
    <property type="entry name" value="Phytocyanin-like"/>
</dbReference>
<protein>
    <recommendedName>
        <fullName evidence="13">Phytocyanin domain-containing protein</fullName>
    </recommendedName>
</protein>
<sequence>MASSKICIVIAIAAVFAPSILATEFMIGDETGWTTNFDYQAWAYGKEFHVGDKLVFRYPPGVHNVVRVNGTGFEKCEAPAGTEALTTGEDTLTLTSPGKKWYICSMGNHCKSGNMRLTITVLAELGSPTASPSPSPVSAAVATGRTGLSGCGGWIAVAIAGIPGIVMV</sequence>
<dbReference type="STRING" id="3983.A0A2C9WKU5"/>
<evidence type="ECO:0000256" key="5">
    <source>
        <dbReference type="ARBA" id="ARBA00022729"/>
    </source>
</evidence>
<keyword evidence="15" id="KW-1185">Reference proteome</keyword>
<dbReference type="Pfam" id="PF02298">
    <property type="entry name" value="Cu_bind_like"/>
    <property type="match status" value="1"/>
</dbReference>
<keyword evidence="10" id="KW-1015">Disulfide bond</keyword>
<dbReference type="GO" id="GO:0009610">
    <property type="term" value="P:response to symbiotic fungus"/>
    <property type="evidence" value="ECO:0007669"/>
    <property type="project" value="UniProtKB-ARBA"/>
</dbReference>
<dbReference type="OrthoDB" id="823279at2759"/>
<evidence type="ECO:0000256" key="7">
    <source>
        <dbReference type="ARBA" id="ARBA00022989"/>
    </source>
</evidence>
<dbReference type="Gramene" id="Manes.01G071000.1.v8.1">
    <property type="protein sequence ID" value="Manes.01G071000.1.v8.1.CDS"/>
    <property type="gene ID" value="Manes.01G071000.v8.1"/>
</dbReference>
<dbReference type="InterPro" id="IPR003245">
    <property type="entry name" value="Phytocyanin_dom"/>
</dbReference>
<reference evidence="15" key="1">
    <citation type="journal article" date="2016" name="Nat. Biotechnol.">
        <title>Sequencing wild and cultivated cassava and related species reveals extensive interspecific hybridization and genetic diversity.</title>
        <authorList>
            <person name="Bredeson J.V."/>
            <person name="Lyons J.B."/>
            <person name="Prochnik S.E."/>
            <person name="Wu G.A."/>
            <person name="Ha C.M."/>
            <person name="Edsinger-Gonzales E."/>
            <person name="Grimwood J."/>
            <person name="Schmutz J."/>
            <person name="Rabbi I.Y."/>
            <person name="Egesi C."/>
            <person name="Nauluvula P."/>
            <person name="Lebot V."/>
            <person name="Ndunguru J."/>
            <person name="Mkamilo G."/>
            <person name="Bart R.S."/>
            <person name="Setter T.L."/>
            <person name="Gleadow R.M."/>
            <person name="Kulakow P."/>
            <person name="Ferguson M.E."/>
            <person name="Rounsley S."/>
            <person name="Rokhsar D.S."/>
        </authorList>
    </citation>
    <scope>NUCLEOTIDE SEQUENCE [LARGE SCALE GENOMIC DNA]</scope>
    <source>
        <strain evidence="15">cv. AM560-2</strain>
    </source>
</reference>
<evidence type="ECO:0000256" key="12">
    <source>
        <dbReference type="SAM" id="SignalP"/>
    </source>
</evidence>
<evidence type="ECO:0000256" key="6">
    <source>
        <dbReference type="ARBA" id="ARBA00022982"/>
    </source>
</evidence>
<comment type="subcellular location">
    <subcellularLocation>
        <location evidence="1">Membrane</location>
        <topology evidence="1">Single-pass type I membrane protein</topology>
    </subcellularLocation>
</comment>
<dbReference type="SUPFAM" id="SSF49503">
    <property type="entry name" value="Cupredoxins"/>
    <property type="match status" value="1"/>
</dbReference>
<comment type="caution">
    <text evidence="14">The sequence shown here is derived from an EMBL/GenBank/DDBJ whole genome shotgun (WGS) entry which is preliminary data.</text>
</comment>
<dbReference type="Gene3D" id="2.60.40.420">
    <property type="entry name" value="Cupredoxins - blue copper proteins"/>
    <property type="match status" value="1"/>
</dbReference>
<dbReference type="PROSITE" id="PS51485">
    <property type="entry name" value="PHYTOCYANIN"/>
    <property type="match status" value="1"/>
</dbReference>
<keyword evidence="6" id="KW-0249">Electron transport</keyword>
<keyword evidence="8" id="KW-0186">Copper</keyword>
<evidence type="ECO:0000256" key="9">
    <source>
        <dbReference type="ARBA" id="ARBA00023136"/>
    </source>
</evidence>
<proteinExistence type="predicted"/>
<evidence type="ECO:0000256" key="11">
    <source>
        <dbReference type="ARBA" id="ARBA00023180"/>
    </source>
</evidence>
<dbReference type="AlphaFoldDB" id="A0A2C9WKU5"/>
<dbReference type="OMA" id="MASSKIC"/>
<dbReference type="InterPro" id="IPR008972">
    <property type="entry name" value="Cupredoxin"/>
</dbReference>
<accession>A0A2C9WKU5</accession>
<evidence type="ECO:0000256" key="4">
    <source>
        <dbReference type="ARBA" id="ARBA00022723"/>
    </source>
</evidence>
<dbReference type="GO" id="GO:0046872">
    <property type="term" value="F:metal ion binding"/>
    <property type="evidence" value="ECO:0007669"/>
    <property type="project" value="UniProtKB-KW"/>
</dbReference>
<dbReference type="GO" id="GO:0009055">
    <property type="term" value="F:electron transfer activity"/>
    <property type="evidence" value="ECO:0007669"/>
    <property type="project" value="InterPro"/>
</dbReference>
<dbReference type="FunFam" id="2.60.40.420:FF:000067">
    <property type="entry name" value="Cupredoxin superfamily protein"/>
    <property type="match status" value="1"/>
</dbReference>
<keyword evidence="9" id="KW-0472">Membrane</keyword>
<evidence type="ECO:0000313" key="14">
    <source>
        <dbReference type="EMBL" id="OAY59919.1"/>
    </source>
</evidence>
<dbReference type="CDD" id="cd04216">
    <property type="entry name" value="Phytocyanin"/>
    <property type="match status" value="1"/>
</dbReference>
<evidence type="ECO:0000256" key="3">
    <source>
        <dbReference type="ARBA" id="ARBA00022692"/>
    </source>
</evidence>
<keyword evidence="2" id="KW-0813">Transport</keyword>
<keyword evidence="4" id="KW-0479">Metal-binding</keyword>
<dbReference type="EMBL" id="CM004387">
    <property type="protein sequence ID" value="OAY59919.1"/>
    <property type="molecule type" value="Genomic_DNA"/>
</dbReference>
<evidence type="ECO:0000256" key="10">
    <source>
        <dbReference type="ARBA" id="ARBA00023157"/>
    </source>
</evidence>
<gene>
    <name evidence="14" type="ORF">MANES_01G071000v8</name>
</gene>